<dbReference type="SUPFAM" id="SSF46785">
    <property type="entry name" value="Winged helix' DNA-binding domain"/>
    <property type="match status" value="1"/>
</dbReference>
<proteinExistence type="predicted"/>
<keyword evidence="3" id="KW-0804">Transcription</keyword>
<evidence type="ECO:0000256" key="4">
    <source>
        <dbReference type="SAM" id="MobiDB-lite"/>
    </source>
</evidence>
<evidence type="ECO:0000313" key="6">
    <source>
        <dbReference type="EMBL" id="GMA40784.1"/>
    </source>
</evidence>
<keyword evidence="2" id="KW-0238">DNA-binding</keyword>
<dbReference type="PANTHER" id="PTHR43132:SF8">
    <property type="entry name" value="HTH-TYPE TRANSCRIPTIONAL REGULATOR KMTR"/>
    <property type="match status" value="1"/>
</dbReference>
<keyword evidence="1" id="KW-0805">Transcription regulation</keyword>
<keyword evidence="7" id="KW-1185">Reference proteome</keyword>
<dbReference type="Proteomes" id="UP001157126">
    <property type="component" value="Unassembled WGS sequence"/>
</dbReference>
<gene>
    <name evidence="6" type="ORF">GCM10025883_28290</name>
</gene>
<comment type="caution">
    <text evidence="6">The sequence shown here is derived from an EMBL/GenBank/DDBJ whole genome shotgun (WGS) entry which is preliminary data.</text>
</comment>
<feature type="region of interest" description="Disordered" evidence="4">
    <location>
        <begin position="111"/>
        <end position="144"/>
    </location>
</feature>
<evidence type="ECO:0000256" key="3">
    <source>
        <dbReference type="ARBA" id="ARBA00023163"/>
    </source>
</evidence>
<dbReference type="InterPro" id="IPR036388">
    <property type="entry name" value="WH-like_DNA-bd_sf"/>
</dbReference>
<dbReference type="PROSITE" id="PS50987">
    <property type="entry name" value="HTH_ARSR_2"/>
    <property type="match status" value="1"/>
</dbReference>
<evidence type="ECO:0000313" key="7">
    <source>
        <dbReference type="Proteomes" id="UP001157126"/>
    </source>
</evidence>
<dbReference type="InterPro" id="IPR001845">
    <property type="entry name" value="HTH_ArsR_DNA-bd_dom"/>
</dbReference>
<dbReference type="PANTHER" id="PTHR43132">
    <property type="entry name" value="ARSENICAL RESISTANCE OPERON REPRESSOR ARSR-RELATED"/>
    <property type="match status" value="1"/>
</dbReference>
<dbReference type="NCBIfam" id="NF033788">
    <property type="entry name" value="HTH_metalloreg"/>
    <property type="match status" value="1"/>
</dbReference>
<reference evidence="7" key="1">
    <citation type="journal article" date="2019" name="Int. J. Syst. Evol. Microbiol.">
        <title>The Global Catalogue of Microorganisms (GCM) 10K type strain sequencing project: providing services to taxonomists for standard genome sequencing and annotation.</title>
        <authorList>
            <consortium name="The Broad Institute Genomics Platform"/>
            <consortium name="The Broad Institute Genome Sequencing Center for Infectious Disease"/>
            <person name="Wu L."/>
            <person name="Ma J."/>
        </authorList>
    </citation>
    <scope>NUCLEOTIDE SEQUENCE [LARGE SCALE GENOMIC DNA]</scope>
    <source>
        <strain evidence="7">NBRC 113072</strain>
    </source>
</reference>
<protein>
    <recommendedName>
        <fullName evidence="5">HTH arsR-type domain-containing protein</fullName>
    </recommendedName>
</protein>
<organism evidence="6 7">
    <name type="scientific">Mobilicoccus caccae</name>
    <dbReference type="NCBI Taxonomy" id="1859295"/>
    <lineage>
        <taxon>Bacteria</taxon>
        <taxon>Bacillati</taxon>
        <taxon>Actinomycetota</taxon>
        <taxon>Actinomycetes</taxon>
        <taxon>Micrococcales</taxon>
        <taxon>Dermatophilaceae</taxon>
        <taxon>Mobilicoccus</taxon>
    </lineage>
</organism>
<dbReference type="Pfam" id="PF01022">
    <property type="entry name" value="HTH_5"/>
    <property type="match status" value="1"/>
</dbReference>
<dbReference type="InterPro" id="IPR036390">
    <property type="entry name" value="WH_DNA-bd_sf"/>
</dbReference>
<dbReference type="EMBL" id="BSUO01000001">
    <property type="protein sequence ID" value="GMA40784.1"/>
    <property type="molecule type" value="Genomic_DNA"/>
</dbReference>
<dbReference type="InterPro" id="IPR051011">
    <property type="entry name" value="Metal_resp_trans_reg"/>
</dbReference>
<dbReference type="Gene3D" id="1.10.10.10">
    <property type="entry name" value="Winged helix-like DNA-binding domain superfamily/Winged helix DNA-binding domain"/>
    <property type="match status" value="1"/>
</dbReference>
<name>A0ABQ6IVP2_9MICO</name>
<feature type="domain" description="HTH arsR-type" evidence="5">
    <location>
        <begin position="16"/>
        <end position="110"/>
    </location>
</feature>
<dbReference type="InterPro" id="IPR011991">
    <property type="entry name" value="ArsR-like_HTH"/>
</dbReference>
<evidence type="ECO:0000256" key="1">
    <source>
        <dbReference type="ARBA" id="ARBA00023015"/>
    </source>
</evidence>
<dbReference type="PRINTS" id="PR00778">
    <property type="entry name" value="HTHARSR"/>
</dbReference>
<sequence>MAYPDEVHDDLVLPVPDDSHARITAETFRLLSDATRVKILWALLQEEASVNVLAELVGASPTAVSQHLSKLRLAGLVKNRREGTFAYYSADDAHVHRLLAEALSHAEHVTGTATGQDPHPYGSSAPERRRQSRPGSTGVRRTGL</sequence>
<dbReference type="CDD" id="cd00090">
    <property type="entry name" value="HTH_ARSR"/>
    <property type="match status" value="1"/>
</dbReference>
<dbReference type="SMART" id="SM00418">
    <property type="entry name" value="HTH_ARSR"/>
    <property type="match status" value="1"/>
</dbReference>
<accession>A0ABQ6IVP2</accession>
<evidence type="ECO:0000256" key="2">
    <source>
        <dbReference type="ARBA" id="ARBA00023125"/>
    </source>
</evidence>
<evidence type="ECO:0000259" key="5">
    <source>
        <dbReference type="PROSITE" id="PS50987"/>
    </source>
</evidence>